<evidence type="ECO:0000256" key="7">
    <source>
        <dbReference type="SAM" id="MobiDB-lite"/>
    </source>
</evidence>
<dbReference type="Proteomes" id="UP000594454">
    <property type="component" value="Chromosome 1"/>
</dbReference>
<dbReference type="SUPFAM" id="SSF53474">
    <property type="entry name" value="alpha/beta-Hydrolases"/>
    <property type="match status" value="4"/>
</dbReference>
<feature type="domain" description="Carboxylesterase type B" evidence="8">
    <location>
        <begin position="10"/>
        <end position="353"/>
    </location>
</feature>
<keyword evidence="3" id="KW-0378">Hydrolase</keyword>
<evidence type="ECO:0000256" key="4">
    <source>
        <dbReference type="ARBA" id="ARBA00023157"/>
    </source>
</evidence>
<dbReference type="InterPro" id="IPR019826">
    <property type="entry name" value="Carboxylesterase_B_AS"/>
</dbReference>
<dbReference type="InterPro" id="IPR029058">
    <property type="entry name" value="AB_hydrolase_fold"/>
</dbReference>
<feature type="domain" description="Carboxylesterase type B" evidence="8">
    <location>
        <begin position="827"/>
        <end position="1244"/>
    </location>
</feature>
<evidence type="ECO:0000313" key="9">
    <source>
        <dbReference type="EMBL" id="CAD7078580.1"/>
    </source>
</evidence>
<protein>
    <recommendedName>
        <fullName evidence="6">carboxylesterase</fullName>
        <ecNumber evidence="6">3.1.1.1</ecNumber>
    </recommendedName>
</protein>
<dbReference type="GO" id="GO:0106435">
    <property type="term" value="F:carboxylesterase activity"/>
    <property type="evidence" value="ECO:0007669"/>
    <property type="project" value="UniProtKB-EC"/>
</dbReference>
<accession>A0A7R8UD44</accession>
<proteinExistence type="inferred from homology"/>
<dbReference type="PANTHER" id="PTHR43142:SF1">
    <property type="entry name" value="CARBOXYLIC ESTER HYDROLASE"/>
    <property type="match status" value="1"/>
</dbReference>
<dbReference type="InterPro" id="IPR002018">
    <property type="entry name" value="CarbesteraseB"/>
</dbReference>
<keyword evidence="5" id="KW-0325">Glycoprotein</keyword>
<comment type="similarity">
    <text evidence="1">Belongs to the type-B carboxylesterase/lipase family.</text>
</comment>
<keyword evidence="2" id="KW-0719">Serine esterase</keyword>
<dbReference type="InParanoid" id="A0A7R8UD44"/>
<feature type="region of interest" description="Disordered" evidence="7">
    <location>
        <begin position="1240"/>
        <end position="1264"/>
    </location>
</feature>
<dbReference type="Gene3D" id="3.40.50.1820">
    <property type="entry name" value="alpha/beta hydrolase"/>
    <property type="match status" value="4"/>
</dbReference>
<organism evidence="9 10">
    <name type="scientific">Hermetia illucens</name>
    <name type="common">Black soldier fly</name>
    <dbReference type="NCBI Taxonomy" id="343691"/>
    <lineage>
        <taxon>Eukaryota</taxon>
        <taxon>Metazoa</taxon>
        <taxon>Ecdysozoa</taxon>
        <taxon>Arthropoda</taxon>
        <taxon>Hexapoda</taxon>
        <taxon>Insecta</taxon>
        <taxon>Pterygota</taxon>
        <taxon>Neoptera</taxon>
        <taxon>Endopterygota</taxon>
        <taxon>Diptera</taxon>
        <taxon>Brachycera</taxon>
        <taxon>Stratiomyomorpha</taxon>
        <taxon>Stratiomyidae</taxon>
        <taxon>Hermetiinae</taxon>
        <taxon>Hermetia</taxon>
    </lineage>
</organism>
<dbReference type="EMBL" id="LR899009">
    <property type="protein sequence ID" value="CAD7078580.1"/>
    <property type="molecule type" value="Genomic_DNA"/>
</dbReference>
<sequence>MQYNMIVNVTHGSENCLFLNVYTPKIHPAELKPVMVWIYGGGFQMGGANRIIYGPDYLMQKNVVLVTINYRVGPQGFLSLKDPKLKVPGNAGLKDQIMGLKWVKANIKNFGGDPNNITLFGESAGAASTHFLLLTEQTKNLFHKAILMSGTAFSPWACAGDRAYAYRLAKKLGYSEENNDEKILNYLRKMSGRSIATTNGQLLTEDEIKNGLLFAHGPVVEPYETEQCVIPKDPLLMAREAWSNDIPVIMGGCADEGFIFKMMAKKFDIKKIVGNCEYLIPDIAKGSDTDKKENHMRLKELYFGTKDPTMFPLLELLADRNFWHPIRRTLLSRLAYGNGLTFMYRFTLDSDFNMMRRIEPQPPVPWTKVKRCEKSSPVPLQYSFVLKVAYGRENCLFLNVYTPKIHTTELKPVMVWIYGGGFEVGWANRDLYGPDYFMKKGIVLVTLNYRVGCLGFLSLKDPNLKVPGNAGLKDQILGLKWVKANIKNFGGDPDNVTIFGESAGGASVHYLLLTHQTKGLFHKAILMSGTAVSPWARTKDRAQAYRIAKKLGYKAGKNDEQILDYLRKARAGRLVAAAGQILTKEEKKNLLVFIHVPVVEPYETEQCVIPKDPVLMARETWSNDIPVIIGGCANEGYIYNPIMRKRNIKKIVRDCETLVPDIAKDESGIAKGNDHIILKHLYFGTKEPTIFPLLELLGDRDFWHPIRRTLLSRLTYGSADNYVYQFAVDSHFNTLRRIAAGENVKGTCHADDLLYLFFSLLTSNTDKDSMEYRTIQRFVGMFTQFAKTGNPNIPEIEPTIWEPARKDDVPSKCLNISESITMIDLPGQKKLEEPIPPEPWIEILDGTGEGPKPVQAEFGSKRIAGAEDCLFVNVFTKEVNPSVPKPVMVWIHGGGFVGGSTSRDLYSPDYFLSRDVVLVSVAYRLGLFGFLSMKDPSLKVPGNAGLKDQILGLKWVQQNISKFGGDPNNVTIFGESAGGASVHLLALTEKTKGLFHRVICMSGSAFAFWATPPVRNWSFRIAKDLGFKGEDNELEILNFLRSVDSRKLAAAEDRAVSKEESYAGYIWCSYPVVEPYVTDQCVIPREPILMAHDSWSNSIPMIIGCTSREGIFFRNLTPPGIYEQWESDPTLMLPFDLKSDPNSERFKELGERLKKESFGTEKITDDNYINFISNKFFWHPAQRTVLSRQKYATAPTYLYVFDFDSPNYGLIKTLSSINLPGVSHGDDLGYLFLNMALPETQPDSPERKSPQPHEPWTTVLDGTSEASKPIQREYVIETVIGAEDCLFLNVFTKEINPSKLKPVFVWIYGGGFVRGSTSKDVYSPDYFLSKDVVFVSIAYRVGIFGFLSMKDPSLKIPGNAGLKDQILGLKWVQQNISRFGGDPNNVTIFGESAGGASVHFLGLTEKARGLFHQMICMSGSAFCNWALPPPKNWSLRIAKDLGYKGEDNDSAVLHFLRKADCKKIAISEANILTKQEMLEGYLWCSYPVVEPYKSDDCVLPEQPLILARDAWSNDIPVIVGGTSREGIFFVNSKPSGAFKEWESNPSLILPFDLKTGRSGEECEELGRILKEYHFKDGKWTEDTFIDFLSYKLFWHGVHRMVLSRQKYAKAATYLYVFEFDSPKNALSENFGVKTQAGSSERNKIEELIGLWFHFSRNGVPNCDGIGPCTWKPVQSNEKSHGCLRIGHELIFEQNPFANILQFWDDLYDEDKLF</sequence>
<gene>
    <name evidence="9" type="ORF">HERILL_LOCUS1838</name>
</gene>
<evidence type="ECO:0000256" key="2">
    <source>
        <dbReference type="ARBA" id="ARBA00022487"/>
    </source>
</evidence>
<evidence type="ECO:0000256" key="6">
    <source>
        <dbReference type="ARBA" id="ARBA00039155"/>
    </source>
</evidence>
<dbReference type="OrthoDB" id="19653at2759"/>
<feature type="domain" description="Carboxylesterase type B" evidence="8">
    <location>
        <begin position="1248"/>
        <end position="1703"/>
    </location>
</feature>
<reference evidence="9 10" key="1">
    <citation type="submission" date="2020-11" db="EMBL/GenBank/DDBJ databases">
        <authorList>
            <person name="Wallbank WR R."/>
            <person name="Pardo Diaz C."/>
            <person name="Kozak K."/>
            <person name="Martin S."/>
            <person name="Jiggins C."/>
            <person name="Moest M."/>
            <person name="Warren A I."/>
            <person name="Generalovic N T."/>
            <person name="Byers J.R.P. K."/>
            <person name="Montejo-Kovacevich G."/>
            <person name="Yen C E."/>
        </authorList>
    </citation>
    <scope>NUCLEOTIDE SEQUENCE [LARGE SCALE GENOMIC DNA]</scope>
</reference>
<feature type="domain" description="Carboxylesterase type B" evidence="8">
    <location>
        <begin position="359"/>
        <end position="819"/>
    </location>
</feature>
<evidence type="ECO:0000256" key="1">
    <source>
        <dbReference type="ARBA" id="ARBA00005964"/>
    </source>
</evidence>
<dbReference type="FunFam" id="3.40.50.1820:FF:000092">
    <property type="entry name" value="Carboxylic ester hydrolase"/>
    <property type="match status" value="1"/>
</dbReference>
<dbReference type="EC" id="3.1.1.1" evidence="6"/>
<evidence type="ECO:0000313" key="10">
    <source>
        <dbReference type="Proteomes" id="UP000594454"/>
    </source>
</evidence>
<evidence type="ECO:0000256" key="5">
    <source>
        <dbReference type="ARBA" id="ARBA00023180"/>
    </source>
</evidence>
<dbReference type="PROSITE" id="PS00122">
    <property type="entry name" value="CARBOXYLESTERASE_B_1"/>
    <property type="match status" value="4"/>
</dbReference>
<evidence type="ECO:0000259" key="8">
    <source>
        <dbReference type="Pfam" id="PF00135"/>
    </source>
</evidence>
<dbReference type="PANTHER" id="PTHR43142">
    <property type="entry name" value="CARBOXYLIC ESTER HYDROLASE"/>
    <property type="match status" value="1"/>
</dbReference>
<name>A0A7R8UD44_HERIL</name>
<keyword evidence="10" id="KW-1185">Reference proteome</keyword>
<keyword evidence="4" id="KW-1015">Disulfide bond</keyword>
<evidence type="ECO:0000256" key="3">
    <source>
        <dbReference type="ARBA" id="ARBA00022801"/>
    </source>
</evidence>
<dbReference type="Pfam" id="PF00135">
    <property type="entry name" value="COesterase"/>
    <property type="match status" value="4"/>
</dbReference>